<evidence type="ECO:0000256" key="1">
    <source>
        <dbReference type="SAM" id="MobiDB-lite"/>
    </source>
</evidence>
<dbReference type="SUPFAM" id="SSF52540">
    <property type="entry name" value="P-loop containing nucleoside triphosphate hydrolases"/>
    <property type="match status" value="1"/>
</dbReference>
<dbReference type="Gene3D" id="3.40.50.300">
    <property type="entry name" value="P-loop containing nucleotide triphosphate hydrolases"/>
    <property type="match status" value="1"/>
</dbReference>
<keyword evidence="3" id="KW-1185">Reference proteome</keyword>
<dbReference type="AlphaFoldDB" id="A0AA97LXU7"/>
<dbReference type="EMBL" id="CP063196">
    <property type="protein sequence ID" value="UOE20089.1"/>
    <property type="molecule type" value="Genomic_DNA"/>
</dbReference>
<dbReference type="KEGG" id="thao:NI17_002240"/>
<dbReference type="InterPro" id="IPR027417">
    <property type="entry name" value="P-loop_NTPase"/>
</dbReference>
<gene>
    <name evidence="2" type="ORF">NI17_002240</name>
</gene>
<accession>A0AA97LXU7</accession>
<proteinExistence type="predicted"/>
<dbReference type="Pfam" id="PF13671">
    <property type="entry name" value="AAA_33"/>
    <property type="match status" value="1"/>
</dbReference>
<evidence type="ECO:0000313" key="3">
    <source>
        <dbReference type="Proteomes" id="UP000265719"/>
    </source>
</evidence>
<dbReference type="RefSeq" id="WP_068692589.1">
    <property type="nucleotide sequence ID" value="NZ_CP063196.1"/>
</dbReference>
<reference evidence="2" key="1">
    <citation type="submission" date="2020-10" db="EMBL/GenBank/DDBJ databases">
        <title>De novo genome project of the cellulose decomposer Thermobifida halotolerans type strain.</title>
        <authorList>
            <person name="Nagy I."/>
            <person name="Horvath B."/>
            <person name="Kukolya J."/>
            <person name="Nagy I."/>
            <person name="Orsini M."/>
        </authorList>
    </citation>
    <scope>NUCLEOTIDE SEQUENCE</scope>
    <source>
        <strain evidence="2">DSM 44931</strain>
    </source>
</reference>
<dbReference type="Proteomes" id="UP000265719">
    <property type="component" value="Chromosome"/>
</dbReference>
<evidence type="ECO:0000313" key="2">
    <source>
        <dbReference type="EMBL" id="UOE20089.1"/>
    </source>
</evidence>
<name>A0AA97LXU7_9ACTN</name>
<organism evidence="2 3">
    <name type="scientific">Thermobifida halotolerans</name>
    <dbReference type="NCBI Taxonomy" id="483545"/>
    <lineage>
        <taxon>Bacteria</taxon>
        <taxon>Bacillati</taxon>
        <taxon>Actinomycetota</taxon>
        <taxon>Actinomycetes</taxon>
        <taxon>Streptosporangiales</taxon>
        <taxon>Nocardiopsidaceae</taxon>
        <taxon>Thermobifida</taxon>
    </lineage>
</organism>
<feature type="region of interest" description="Disordered" evidence="1">
    <location>
        <begin position="204"/>
        <end position="225"/>
    </location>
</feature>
<sequence length="225" mass="24962">MIASPPYPEGPARPDERVLRYPRRCLVLLGGLPGAGKSTLLGRLYGLSGAESTTVRTADGVRVVDSLQARNRLTPYLAAVPYPSWRWITHLLHYLRVLVALRCGGPVIAHETGTRRLVRLLFALYCRLVGAELHVLLIDAAPDEARRGQFARGRRVSAHSFRRHLRRWRALRDAVVRDPRSATPAARSLVLLDRSAAARLERIEFTRGESPRPGGTHGSYRAVAA</sequence>
<protein>
    <submittedName>
        <fullName evidence="2">AAA family ATPase</fullName>
    </submittedName>
</protein>